<organism evidence="2 3">
    <name type="scientific">Trematosphaeria pertusa</name>
    <dbReference type="NCBI Taxonomy" id="390896"/>
    <lineage>
        <taxon>Eukaryota</taxon>
        <taxon>Fungi</taxon>
        <taxon>Dikarya</taxon>
        <taxon>Ascomycota</taxon>
        <taxon>Pezizomycotina</taxon>
        <taxon>Dothideomycetes</taxon>
        <taxon>Pleosporomycetidae</taxon>
        <taxon>Pleosporales</taxon>
        <taxon>Massarineae</taxon>
        <taxon>Trematosphaeriaceae</taxon>
        <taxon>Trematosphaeria</taxon>
    </lineage>
</organism>
<accession>A0A6A6IX34</accession>
<feature type="compositionally biased region" description="Basic and acidic residues" evidence="1">
    <location>
        <begin position="48"/>
        <end position="68"/>
    </location>
</feature>
<dbReference type="Proteomes" id="UP000800094">
    <property type="component" value="Unassembled WGS sequence"/>
</dbReference>
<dbReference type="RefSeq" id="XP_033689184.1">
    <property type="nucleotide sequence ID" value="XM_033819716.1"/>
</dbReference>
<reference evidence="2" key="1">
    <citation type="journal article" date="2020" name="Stud. Mycol.">
        <title>101 Dothideomycetes genomes: a test case for predicting lifestyles and emergence of pathogens.</title>
        <authorList>
            <person name="Haridas S."/>
            <person name="Albert R."/>
            <person name="Binder M."/>
            <person name="Bloem J."/>
            <person name="Labutti K."/>
            <person name="Salamov A."/>
            <person name="Andreopoulos B."/>
            <person name="Baker S."/>
            <person name="Barry K."/>
            <person name="Bills G."/>
            <person name="Bluhm B."/>
            <person name="Cannon C."/>
            <person name="Castanera R."/>
            <person name="Culley D."/>
            <person name="Daum C."/>
            <person name="Ezra D."/>
            <person name="Gonzalez J."/>
            <person name="Henrissat B."/>
            <person name="Kuo A."/>
            <person name="Liang C."/>
            <person name="Lipzen A."/>
            <person name="Lutzoni F."/>
            <person name="Magnuson J."/>
            <person name="Mondo S."/>
            <person name="Nolan M."/>
            <person name="Ohm R."/>
            <person name="Pangilinan J."/>
            <person name="Park H.-J."/>
            <person name="Ramirez L."/>
            <person name="Alfaro M."/>
            <person name="Sun H."/>
            <person name="Tritt A."/>
            <person name="Yoshinaga Y."/>
            <person name="Zwiers L.-H."/>
            <person name="Turgeon B."/>
            <person name="Goodwin S."/>
            <person name="Spatafora J."/>
            <person name="Crous P."/>
            <person name="Grigoriev I."/>
        </authorList>
    </citation>
    <scope>NUCLEOTIDE SEQUENCE</scope>
    <source>
        <strain evidence="2">CBS 122368</strain>
    </source>
</reference>
<dbReference type="GeneID" id="54573046"/>
<feature type="compositionally biased region" description="Basic and acidic residues" evidence="1">
    <location>
        <begin position="26"/>
        <end position="40"/>
    </location>
</feature>
<evidence type="ECO:0000313" key="3">
    <source>
        <dbReference type="Proteomes" id="UP000800094"/>
    </source>
</evidence>
<gene>
    <name evidence="2" type="ORF">BU26DRAFT_134736</name>
</gene>
<evidence type="ECO:0000256" key="1">
    <source>
        <dbReference type="SAM" id="MobiDB-lite"/>
    </source>
</evidence>
<sequence length="157" mass="17719">MHPSLAVHPSEEGAEHLPHGHPQADGFERERQAACEHDEAGELGEQARGVDELGERETEQDREAEHGGGRAVDGYWRAVAVGARVRWWWCWHAPWHAPWDSGLWRAVGSSQHGTTQREVKQKGDLPWHDECPTLSKRVSDTVMWDARSDRCLMGNGM</sequence>
<protein>
    <submittedName>
        <fullName evidence="2">Uncharacterized protein</fullName>
    </submittedName>
</protein>
<feature type="region of interest" description="Disordered" evidence="1">
    <location>
        <begin position="1"/>
        <end position="71"/>
    </location>
</feature>
<proteinExistence type="predicted"/>
<name>A0A6A6IX34_9PLEO</name>
<evidence type="ECO:0000313" key="2">
    <source>
        <dbReference type="EMBL" id="KAF2254180.1"/>
    </source>
</evidence>
<dbReference type="EMBL" id="ML987190">
    <property type="protein sequence ID" value="KAF2254180.1"/>
    <property type="molecule type" value="Genomic_DNA"/>
</dbReference>
<feature type="compositionally biased region" description="Basic and acidic residues" evidence="1">
    <location>
        <begin position="9"/>
        <end position="18"/>
    </location>
</feature>
<dbReference type="AlphaFoldDB" id="A0A6A6IX34"/>
<keyword evidence="3" id="KW-1185">Reference proteome</keyword>